<evidence type="ECO:0000256" key="7">
    <source>
        <dbReference type="ARBA" id="ARBA00022692"/>
    </source>
</evidence>
<keyword evidence="15" id="KW-1185">Reference proteome</keyword>
<evidence type="ECO:0000256" key="5">
    <source>
        <dbReference type="ARBA" id="ARBA00022448"/>
    </source>
</evidence>
<organism evidence="14 15">
    <name type="scientific">Furfurilactobacillus curtus</name>
    <dbReference type="NCBI Taxonomy" id="1746200"/>
    <lineage>
        <taxon>Bacteria</taxon>
        <taxon>Bacillati</taxon>
        <taxon>Bacillota</taxon>
        <taxon>Bacilli</taxon>
        <taxon>Lactobacillales</taxon>
        <taxon>Lactobacillaceae</taxon>
        <taxon>Furfurilactobacillus</taxon>
    </lineage>
</organism>
<evidence type="ECO:0000256" key="6">
    <source>
        <dbReference type="ARBA" id="ARBA00022475"/>
    </source>
</evidence>
<accession>A0ABQ5JM23</accession>
<evidence type="ECO:0000259" key="13">
    <source>
        <dbReference type="Pfam" id="PF12704"/>
    </source>
</evidence>
<evidence type="ECO:0000256" key="8">
    <source>
        <dbReference type="ARBA" id="ARBA00022989"/>
    </source>
</evidence>
<comment type="similarity">
    <text evidence="2">Belongs to the ABC-4 integral membrane protein family. HrtB subfamily.</text>
</comment>
<evidence type="ECO:0000256" key="9">
    <source>
        <dbReference type="ARBA" id="ARBA00023136"/>
    </source>
</evidence>
<dbReference type="Pfam" id="PF02687">
    <property type="entry name" value="FtsX"/>
    <property type="match status" value="1"/>
</dbReference>
<feature type="transmembrane region" description="Helical" evidence="11">
    <location>
        <begin position="325"/>
        <end position="345"/>
    </location>
</feature>
<dbReference type="RefSeq" id="WP_407882889.1">
    <property type="nucleotide sequence ID" value="NZ_BQXO01000002.1"/>
</dbReference>
<keyword evidence="5" id="KW-0813">Transport</keyword>
<evidence type="ECO:0000256" key="11">
    <source>
        <dbReference type="SAM" id="Phobius"/>
    </source>
</evidence>
<comment type="subcellular location">
    <subcellularLocation>
        <location evidence="1">Cell membrane</location>
        <topology evidence="1">Multi-pass membrane protein</topology>
    </subcellularLocation>
</comment>
<dbReference type="InterPro" id="IPR051125">
    <property type="entry name" value="ABC-4/HrtB_transporter"/>
</dbReference>
<evidence type="ECO:0000256" key="3">
    <source>
        <dbReference type="ARBA" id="ARBA00011131"/>
    </source>
</evidence>
<evidence type="ECO:0000256" key="10">
    <source>
        <dbReference type="ARBA" id="ARBA00024973"/>
    </source>
</evidence>
<dbReference type="PANTHER" id="PTHR43738:SF1">
    <property type="entry name" value="HEMIN TRANSPORT SYSTEM PERMEASE PROTEIN HRTB-RELATED"/>
    <property type="match status" value="1"/>
</dbReference>
<dbReference type="EMBL" id="BQXO01000002">
    <property type="protein sequence ID" value="GKT05552.1"/>
    <property type="molecule type" value="Genomic_DNA"/>
</dbReference>
<evidence type="ECO:0000313" key="14">
    <source>
        <dbReference type="EMBL" id="GKT05552.1"/>
    </source>
</evidence>
<dbReference type="Pfam" id="PF12704">
    <property type="entry name" value="MacB_PCD"/>
    <property type="match status" value="1"/>
</dbReference>
<gene>
    <name evidence="14" type="ORF">JCM31185_08410</name>
</gene>
<reference evidence="14 15" key="1">
    <citation type="submission" date="2022-03" db="EMBL/GenBank/DDBJ databases">
        <title>Draft genome sequence of Furfurilactobacillus curtus JCM 31185.</title>
        <authorList>
            <person name="Suzuki S."/>
            <person name="Endo A."/>
            <person name="Kajikawa A."/>
        </authorList>
    </citation>
    <scope>NUCLEOTIDE SEQUENCE [LARGE SCALE GENOMIC DNA]</scope>
    <source>
        <strain evidence="14 15">JCM 31185</strain>
    </source>
</reference>
<comment type="subunit">
    <text evidence="3">The complex is composed of two ATP-binding proteins (HrtA), two transmembrane proteins (HrtB) and a solute-binding protein.</text>
</comment>
<feature type="transmembrane region" description="Helical" evidence="11">
    <location>
        <begin position="280"/>
        <end position="305"/>
    </location>
</feature>
<keyword evidence="9 11" id="KW-0472">Membrane</keyword>
<dbReference type="InterPro" id="IPR025857">
    <property type="entry name" value="MacB_PCD"/>
</dbReference>
<evidence type="ECO:0000259" key="12">
    <source>
        <dbReference type="Pfam" id="PF02687"/>
    </source>
</evidence>
<proteinExistence type="inferred from homology"/>
<keyword evidence="7 11" id="KW-0812">Transmembrane</keyword>
<sequence length="355" mass="38202">MYLGLKEMRRERLRFSLLTGVMVLIALVVFVLAGLANGLSQGNRLAIDQWQAKYVYLNKDANKNISASQLTTAAKNDVKGRKVVPVSLTNTALQKAGKSTKINISALATNRDAFVMPKVTHGHAVNGKNQVIISKNLKDQGVKIGDQIRLGSNTQLLKVVGSYGKSTYSIAPTLYTDISTLAHIKSVGGQPVTKPLPINALISKSSKLTSNDHNLQRLPINTFIQNLPGYSAEQTTLNTMIYFLFAMSLAIIGIFMYVLTLQKQSLFGVMKVEGIGTNHILASVVTQATVMSLISVIIGLAVTILIGNVAPSGMPFALNYGQLGIYGISLVVASILGSLLSWRTIAHINPVIAIK</sequence>
<name>A0ABQ5JM23_9LACO</name>
<dbReference type="InterPro" id="IPR003838">
    <property type="entry name" value="ABC3_permease_C"/>
</dbReference>
<keyword evidence="6" id="KW-1003">Cell membrane</keyword>
<evidence type="ECO:0000256" key="2">
    <source>
        <dbReference type="ARBA" id="ARBA00008697"/>
    </source>
</evidence>
<protein>
    <recommendedName>
        <fullName evidence="4">Putative hemin transport system permease protein HrtB</fullName>
    </recommendedName>
</protein>
<comment type="caution">
    <text evidence="14">The sequence shown here is derived from an EMBL/GenBank/DDBJ whole genome shotgun (WGS) entry which is preliminary data.</text>
</comment>
<keyword evidence="8 11" id="KW-1133">Transmembrane helix</keyword>
<dbReference type="PANTHER" id="PTHR43738">
    <property type="entry name" value="ABC TRANSPORTER, MEMBRANE PROTEIN"/>
    <property type="match status" value="1"/>
</dbReference>
<evidence type="ECO:0000313" key="15">
    <source>
        <dbReference type="Proteomes" id="UP001628078"/>
    </source>
</evidence>
<evidence type="ECO:0000256" key="4">
    <source>
        <dbReference type="ARBA" id="ARBA00016962"/>
    </source>
</evidence>
<comment type="function">
    <text evidence="10">Part of the ABC transporter complex hrt involved in hemin import. Responsible for the translocation of the substrate across the membrane.</text>
</comment>
<dbReference type="Proteomes" id="UP001628078">
    <property type="component" value="Unassembled WGS sequence"/>
</dbReference>
<feature type="transmembrane region" description="Helical" evidence="11">
    <location>
        <begin position="240"/>
        <end position="259"/>
    </location>
</feature>
<feature type="domain" description="MacB-like periplasmic core" evidence="13">
    <location>
        <begin position="20"/>
        <end position="182"/>
    </location>
</feature>
<evidence type="ECO:0000256" key="1">
    <source>
        <dbReference type="ARBA" id="ARBA00004651"/>
    </source>
</evidence>
<feature type="domain" description="ABC3 transporter permease C-terminal" evidence="12">
    <location>
        <begin position="239"/>
        <end position="350"/>
    </location>
</feature>